<feature type="transmembrane region" description="Helical" evidence="8">
    <location>
        <begin position="236"/>
        <end position="258"/>
    </location>
</feature>
<dbReference type="eggNOG" id="ENOG50324IQ">
    <property type="taxonomic scope" value="Bacteria"/>
</dbReference>
<sequence>MFCWHSDFFAIFGSDWTGTQMSNLRSKAVAGRLSAFVAGSPRTAAALAVYALLACVLLIHIMLALAGQQSGAWILRGIVSSETLEAADSWNVMIVALEWLDTHPAADGSLYREVFFEQQHKFQYAPTSLVPLDALRLMGFELTPLLLNNLNRLILLASALGVGALCWLLPERLIKGPLDADTRRARLLLAVAAPGAALLFFPLIYGYHIGQLQVWINALFVAACIAWVSGHRATTGVLIGLVCMLKPQFGLFLIWGALRREWRFTIALLATGTLGLALSVVLYGFGNHLAYLEVLSFLSRHGESYWANQSANGLMQRIFQNGEIHDFGGDAFPPFHAVIYAVSMLVTVAFLAGIFRLRRAEGEGVPFFDFMLAALVFTAASPIAWEHHYGILAPIFAVMASVWILAAPRSGRGWLGLALCLAFLIAALPLWALQYAPGLLHLLMSHLYFAALFALAALWGLVRGRWGLPPGDTPLAAGEAA</sequence>
<feature type="transmembrane region" description="Helical" evidence="8">
    <location>
        <begin position="337"/>
        <end position="355"/>
    </location>
</feature>
<comment type="caution">
    <text evidence="9">The sequence shown here is derived from an EMBL/GenBank/DDBJ whole genome shotgun (WGS) entry which is preliminary data.</text>
</comment>
<dbReference type="GO" id="GO:0016758">
    <property type="term" value="F:hexosyltransferase activity"/>
    <property type="evidence" value="ECO:0007669"/>
    <property type="project" value="InterPro"/>
</dbReference>
<keyword evidence="10" id="KW-1185">Reference proteome</keyword>
<evidence type="ECO:0000256" key="2">
    <source>
        <dbReference type="ARBA" id="ARBA00022475"/>
    </source>
</evidence>
<dbReference type="Pfam" id="PF09594">
    <property type="entry name" value="GT87"/>
    <property type="match status" value="1"/>
</dbReference>
<feature type="transmembrane region" description="Helical" evidence="8">
    <location>
        <begin position="439"/>
        <end position="462"/>
    </location>
</feature>
<keyword evidence="4 8" id="KW-0812">Transmembrane</keyword>
<dbReference type="STRING" id="1280954.HPO_12448"/>
<keyword evidence="3 9" id="KW-0808">Transferase</keyword>
<evidence type="ECO:0000256" key="7">
    <source>
        <dbReference type="ARBA" id="ARBA00024033"/>
    </source>
</evidence>
<protein>
    <submittedName>
        <fullName evidence="9">Putative prenyltransferase, UbiA family (Modular protein)</fullName>
    </submittedName>
</protein>
<dbReference type="Proteomes" id="UP000027100">
    <property type="component" value="Unassembled WGS sequence"/>
</dbReference>
<evidence type="ECO:0000256" key="1">
    <source>
        <dbReference type="ARBA" id="ARBA00004651"/>
    </source>
</evidence>
<dbReference type="GO" id="GO:0005886">
    <property type="term" value="C:plasma membrane"/>
    <property type="evidence" value="ECO:0007669"/>
    <property type="project" value="UniProtKB-SubCell"/>
</dbReference>
<keyword evidence="5 8" id="KW-1133">Transmembrane helix</keyword>
<accession>A0A062VH82</accession>
<reference evidence="9 10" key="1">
    <citation type="journal article" date="2014" name="Antonie Van Leeuwenhoek">
        <title>Hyphomonas beringensis sp. nov. and Hyphomonas chukchiensis sp. nov., isolated from surface seawater of the Bering Sea and Chukchi Sea.</title>
        <authorList>
            <person name="Li C."/>
            <person name="Lai Q."/>
            <person name="Li G."/>
            <person name="Dong C."/>
            <person name="Wang J."/>
            <person name="Liao Y."/>
            <person name="Shao Z."/>
        </authorList>
    </citation>
    <scope>NUCLEOTIDE SEQUENCE [LARGE SCALE GENOMIC DNA]</scope>
    <source>
        <strain evidence="9 10">PS728</strain>
    </source>
</reference>
<gene>
    <name evidence="9" type="ORF">HPO_12448</name>
</gene>
<evidence type="ECO:0000256" key="5">
    <source>
        <dbReference type="ARBA" id="ARBA00022989"/>
    </source>
</evidence>
<dbReference type="EMBL" id="ARYM01000014">
    <property type="protein sequence ID" value="KCZ97874.1"/>
    <property type="molecule type" value="Genomic_DNA"/>
</dbReference>
<evidence type="ECO:0000313" key="10">
    <source>
        <dbReference type="Proteomes" id="UP000027100"/>
    </source>
</evidence>
<evidence type="ECO:0000256" key="8">
    <source>
        <dbReference type="SAM" id="Phobius"/>
    </source>
</evidence>
<dbReference type="InterPro" id="IPR018584">
    <property type="entry name" value="GT87"/>
</dbReference>
<feature type="transmembrane region" description="Helical" evidence="8">
    <location>
        <begin position="265"/>
        <end position="285"/>
    </location>
</feature>
<keyword evidence="6 8" id="KW-0472">Membrane</keyword>
<feature type="transmembrane region" description="Helical" evidence="8">
    <location>
        <begin position="212"/>
        <end position="230"/>
    </location>
</feature>
<comment type="subcellular location">
    <subcellularLocation>
        <location evidence="1">Cell membrane</location>
        <topology evidence="1">Multi-pass membrane protein</topology>
    </subcellularLocation>
</comment>
<keyword evidence="2" id="KW-1003">Cell membrane</keyword>
<evidence type="ECO:0000256" key="6">
    <source>
        <dbReference type="ARBA" id="ARBA00023136"/>
    </source>
</evidence>
<feature type="transmembrane region" description="Helical" evidence="8">
    <location>
        <begin position="391"/>
        <end position="407"/>
    </location>
</feature>
<proteinExistence type="inferred from homology"/>
<feature type="transmembrane region" description="Helical" evidence="8">
    <location>
        <begin position="185"/>
        <end position="205"/>
    </location>
</feature>
<evidence type="ECO:0000256" key="3">
    <source>
        <dbReference type="ARBA" id="ARBA00022679"/>
    </source>
</evidence>
<organism evidence="9 10">
    <name type="scientific">Hyphomonas polymorpha PS728</name>
    <dbReference type="NCBI Taxonomy" id="1280954"/>
    <lineage>
        <taxon>Bacteria</taxon>
        <taxon>Pseudomonadati</taxon>
        <taxon>Pseudomonadota</taxon>
        <taxon>Alphaproteobacteria</taxon>
        <taxon>Hyphomonadales</taxon>
        <taxon>Hyphomonadaceae</taxon>
        <taxon>Hyphomonas</taxon>
    </lineage>
</organism>
<feature type="transmembrane region" description="Helical" evidence="8">
    <location>
        <begin position="367"/>
        <end position="385"/>
    </location>
</feature>
<evidence type="ECO:0000256" key="4">
    <source>
        <dbReference type="ARBA" id="ARBA00022692"/>
    </source>
</evidence>
<evidence type="ECO:0000313" key="9">
    <source>
        <dbReference type="EMBL" id="KCZ97874.1"/>
    </source>
</evidence>
<feature type="transmembrane region" description="Helical" evidence="8">
    <location>
        <begin position="414"/>
        <end position="433"/>
    </location>
</feature>
<feature type="transmembrane region" description="Helical" evidence="8">
    <location>
        <begin position="153"/>
        <end position="170"/>
    </location>
</feature>
<comment type="similarity">
    <text evidence="7">Belongs to the glycosyltransferase 87 family.</text>
</comment>
<name>A0A062VH82_9PROT</name>
<feature type="transmembrane region" description="Helical" evidence="8">
    <location>
        <begin position="44"/>
        <end position="66"/>
    </location>
</feature>
<dbReference type="PATRIC" id="fig|1280954.3.peg.2520"/>
<dbReference type="AlphaFoldDB" id="A0A062VH82"/>